<reference evidence="3 4" key="1">
    <citation type="submission" date="2023-05" db="EMBL/GenBank/DDBJ databases">
        <title>A 100% complete, gapless, phased diploid assembly of the Scenedesmus obliquus UTEX 3031 genome.</title>
        <authorList>
            <person name="Biondi T.C."/>
            <person name="Hanschen E.R."/>
            <person name="Kwon T."/>
            <person name="Eng W."/>
            <person name="Kruse C.P.S."/>
            <person name="Koehler S.I."/>
            <person name="Kunde Y."/>
            <person name="Gleasner C.D."/>
            <person name="You Mak K.T."/>
            <person name="Polle J."/>
            <person name="Hovde B.T."/>
            <person name="Starkenburg S.R."/>
        </authorList>
    </citation>
    <scope>NUCLEOTIDE SEQUENCE [LARGE SCALE GENOMIC DNA]</scope>
    <source>
        <strain evidence="3 4">DOE0152z</strain>
    </source>
</reference>
<keyword evidence="1" id="KW-0732">Signal</keyword>
<dbReference type="Pfam" id="PF07699">
    <property type="entry name" value="Ephrin_rec_like"/>
    <property type="match status" value="1"/>
</dbReference>
<accession>A0ABY8UGE9</accession>
<feature type="signal peptide" evidence="1">
    <location>
        <begin position="1"/>
        <end position="18"/>
    </location>
</feature>
<dbReference type="Proteomes" id="UP001244341">
    <property type="component" value="Chromosome 11b"/>
</dbReference>
<name>A0ABY8UGE9_TETOB</name>
<dbReference type="InterPro" id="IPR011641">
    <property type="entry name" value="Tyr-kin_ephrin_A/B_rcpt-like"/>
</dbReference>
<dbReference type="InterPro" id="IPR009030">
    <property type="entry name" value="Growth_fac_rcpt_cys_sf"/>
</dbReference>
<dbReference type="EMBL" id="CP126218">
    <property type="protein sequence ID" value="WIA19748.1"/>
    <property type="molecule type" value="Genomic_DNA"/>
</dbReference>
<proteinExistence type="predicted"/>
<evidence type="ECO:0000313" key="3">
    <source>
        <dbReference type="EMBL" id="WIA19748.1"/>
    </source>
</evidence>
<evidence type="ECO:0000313" key="4">
    <source>
        <dbReference type="Proteomes" id="UP001244341"/>
    </source>
</evidence>
<keyword evidence="4" id="KW-1185">Reference proteome</keyword>
<dbReference type="SUPFAM" id="SSF57184">
    <property type="entry name" value="Growth factor receptor domain"/>
    <property type="match status" value="1"/>
</dbReference>
<sequence length="840" mass="89570">MFVWLACILCLLLRRAAAEGAGSPSCIEGVLSRYSYHGICCPASCGRCDDSPTCTDKSCCSAVIANSGRYCNTVGPPCIVACGPGTGDRPLSTTGRCSLCPVGTYSNGTQDVRRHPRPPCMPCKNGTSTAYLGALSESECQSQFLLHQPSPSDTYLAVPHNNATSGSNVAVFGISGWTILYHSNRFMLFNGTAAAANNTQPGAFLVVKGLCVVSACPNCSTRSRLILAACETHPNQTGLQQREVSAQARWQYQRSTGRLRWLGGPPSKAVLCLTVEANVVAGFMGWRPVLTASSCSAGGTTAATWLQVSAEPPATALAQVPTPLQVPLQLSYREWSAAAKCQWLDEGSSTYGIPINCTAGSSASTTCHTAAGAPQPGSNVGTATSACCWQACHAARMAAGGRCEERGGPPGAADASLATLPWSMRLHITIPEPGSSSSSSSAANTTAATVITCNPGPVYLKDMPGFYDDYKTLCPVWAWFYIQTAPWCLRPTFDLNPRGWSGFLRGSVAAASINKDSSTAARDSSTGSTTARGSTGTGVIPVCTYRASLAYVVNVSDLTVTVKRLFDAVWDAQAVTEYGLTPAPDNVSKALPVERPPPDTPLGYQMCDYSCMTNFLSSVKTRNATKGVLEVDVKFKPLAGITGDMLVWLFNNDHKNTTYKAVDNTTHTMPMCEIPLTGCKHNASSRTQPWVCPSNRKGFLRSDPVTSWAGNMRSKTEMTVTVFNSSMMEFVAQQSHPLFGGDGKRVVGTTRHTWSDSPAGLQLRTQMFLGLMARGARDKFDLSLLAAPVNAVIKQVYLDNSKNIPAGNITAAGHMATLHFIQEYGSLPKWLPQVYKNRQQ</sequence>
<gene>
    <name evidence="3" type="ORF">OEZ85_005668</name>
</gene>
<feature type="chain" id="PRO_5045466321" description="Tyrosine-protein kinase ephrin type A/B receptor-like domain-containing protein" evidence="1">
    <location>
        <begin position="19"/>
        <end position="840"/>
    </location>
</feature>
<protein>
    <recommendedName>
        <fullName evidence="2">Tyrosine-protein kinase ephrin type A/B receptor-like domain-containing protein</fullName>
    </recommendedName>
</protein>
<evidence type="ECO:0000259" key="2">
    <source>
        <dbReference type="Pfam" id="PF07699"/>
    </source>
</evidence>
<organism evidence="3 4">
    <name type="scientific">Tetradesmus obliquus</name>
    <name type="common">Green alga</name>
    <name type="synonym">Acutodesmus obliquus</name>
    <dbReference type="NCBI Taxonomy" id="3088"/>
    <lineage>
        <taxon>Eukaryota</taxon>
        <taxon>Viridiplantae</taxon>
        <taxon>Chlorophyta</taxon>
        <taxon>core chlorophytes</taxon>
        <taxon>Chlorophyceae</taxon>
        <taxon>CS clade</taxon>
        <taxon>Sphaeropleales</taxon>
        <taxon>Scenedesmaceae</taxon>
        <taxon>Tetradesmus</taxon>
    </lineage>
</organism>
<dbReference type="PROSITE" id="PS50231">
    <property type="entry name" value="RICIN_B_LECTIN"/>
    <property type="match status" value="1"/>
</dbReference>
<dbReference type="SMART" id="SM01411">
    <property type="entry name" value="Ephrin_rec_like"/>
    <property type="match status" value="1"/>
</dbReference>
<feature type="domain" description="Tyrosine-protein kinase ephrin type A/B receptor-like" evidence="2">
    <location>
        <begin position="93"/>
        <end position="140"/>
    </location>
</feature>
<evidence type="ECO:0000256" key="1">
    <source>
        <dbReference type="SAM" id="SignalP"/>
    </source>
</evidence>